<comment type="function">
    <text evidence="3">Binds as a heterodimer with protein bS6 to the central domain of the 16S rRNA, where it helps stabilize the platform of the 30S subunit.</text>
</comment>
<dbReference type="NCBIfam" id="TIGR00165">
    <property type="entry name" value="S18"/>
    <property type="match status" value="1"/>
</dbReference>
<dbReference type="Pfam" id="PF01084">
    <property type="entry name" value="Ribosomal_S18"/>
    <property type="match status" value="1"/>
</dbReference>
<comment type="caution">
    <text evidence="5">The sequence shown here is derived from an EMBL/GenBank/DDBJ whole genome shotgun (WGS) entry which is preliminary data.</text>
</comment>
<keyword evidence="1 3" id="KW-0689">Ribosomal protein</keyword>
<dbReference type="GO" id="GO:0019843">
    <property type="term" value="F:rRNA binding"/>
    <property type="evidence" value="ECO:0007669"/>
    <property type="project" value="UniProtKB-UniRule"/>
</dbReference>
<proteinExistence type="inferred from homology"/>
<comment type="subunit">
    <text evidence="3">Part of the 30S ribosomal subunit. Forms a tight heterodimer with protein bS6.</text>
</comment>
<keyword evidence="2 3" id="KW-0687">Ribonucleoprotein</keyword>
<dbReference type="GO" id="GO:1990904">
    <property type="term" value="C:ribonucleoprotein complex"/>
    <property type="evidence" value="ECO:0007669"/>
    <property type="project" value="UniProtKB-KW"/>
</dbReference>
<dbReference type="GO" id="GO:0006412">
    <property type="term" value="P:translation"/>
    <property type="evidence" value="ECO:0007669"/>
    <property type="project" value="UniProtKB-UniRule"/>
</dbReference>
<evidence type="ECO:0000256" key="2">
    <source>
        <dbReference type="ARBA" id="ARBA00023274"/>
    </source>
</evidence>
<dbReference type="GO" id="GO:0003735">
    <property type="term" value="F:structural constituent of ribosome"/>
    <property type="evidence" value="ECO:0007669"/>
    <property type="project" value="InterPro"/>
</dbReference>
<keyword evidence="3" id="KW-0699">rRNA-binding</keyword>
<evidence type="ECO:0000256" key="1">
    <source>
        <dbReference type="ARBA" id="ARBA00022980"/>
    </source>
</evidence>
<gene>
    <name evidence="3 5" type="primary">rpsR</name>
    <name evidence="5" type="ORF">COU14_00400</name>
</gene>
<dbReference type="InterPro" id="IPR001648">
    <property type="entry name" value="Ribosomal_bS18"/>
</dbReference>
<dbReference type="Proteomes" id="UP000229612">
    <property type="component" value="Unassembled WGS sequence"/>
</dbReference>
<dbReference type="InterPro" id="IPR036870">
    <property type="entry name" value="Ribosomal_bS18_sf"/>
</dbReference>
<dbReference type="Gene3D" id="4.10.640.10">
    <property type="entry name" value="Ribosomal protein S18"/>
    <property type="match status" value="1"/>
</dbReference>
<organism evidence="5 6">
    <name type="scientific">Candidatus Kaiserbacteria bacterium CG10_big_fil_rev_8_21_14_0_10_44_10</name>
    <dbReference type="NCBI Taxonomy" id="1974606"/>
    <lineage>
        <taxon>Bacteria</taxon>
        <taxon>Candidatus Kaiseribacteriota</taxon>
    </lineage>
</organism>
<dbReference type="AlphaFoldDB" id="A0A2H0UID4"/>
<sequence>METETTEKKNTLNHIDYKDITKLVEQTNPHARILSRKRTGFKASTQRSLAKAIKRARFMALLPYVSH</sequence>
<protein>
    <recommendedName>
        <fullName evidence="3">Small ribosomal subunit protein bS18</fullName>
    </recommendedName>
</protein>
<reference evidence="6" key="1">
    <citation type="submission" date="2017-09" db="EMBL/GenBank/DDBJ databases">
        <title>Depth-based differentiation of microbial function through sediment-hosted aquifers and enrichment of novel symbionts in the deep terrestrial subsurface.</title>
        <authorList>
            <person name="Probst A.J."/>
            <person name="Ladd B."/>
            <person name="Jarett J.K."/>
            <person name="Geller-Mcgrath D.E."/>
            <person name="Sieber C.M.K."/>
            <person name="Emerson J.B."/>
            <person name="Anantharaman K."/>
            <person name="Thomas B.C."/>
            <person name="Malmstrom R."/>
            <person name="Stieglmeier M."/>
            <person name="Klingl A."/>
            <person name="Woyke T."/>
            <person name="Ryan C.M."/>
            <person name="Banfield J.F."/>
        </authorList>
    </citation>
    <scope>NUCLEOTIDE SEQUENCE [LARGE SCALE GENOMIC DNA]</scope>
</reference>
<dbReference type="GO" id="GO:0005840">
    <property type="term" value="C:ribosome"/>
    <property type="evidence" value="ECO:0007669"/>
    <property type="project" value="UniProtKB-KW"/>
</dbReference>
<comment type="similarity">
    <text evidence="3 4">Belongs to the bacterial ribosomal protein bS18 family.</text>
</comment>
<evidence type="ECO:0000313" key="6">
    <source>
        <dbReference type="Proteomes" id="UP000229612"/>
    </source>
</evidence>
<dbReference type="PRINTS" id="PR00974">
    <property type="entry name" value="RIBOSOMALS18"/>
</dbReference>
<evidence type="ECO:0000256" key="3">
    <source>
        <dbReference type="HAMAP-Rule" id="MF_00270"/>
    </source>
</evidence>
<keyword evidence="3" id="KW-0694">RNA-binding</keyword>
<evidence type="ECO:0000313" key="5">
    <source>
        <dbReference type="EMBL" id="PIR86159.1"/>
    </source>
</evidence>
<accession>A0A2H0UID4</accession>
<dbReference type="SUPFAM" id="SSF46911">
    <property type="entry name" value="Ribosomal protein S18"/>
    <property type="match status" value="1"/>
</dbReference>
<name>A0A2H0UID4_9BACT</name>
<evidence type="ECO:0000256" key="4">
    <source>
        <dbReference type="RuleBase" id="RU003910"/>
    </source>
</evidence>
<dbReference type="HAMAP" id="MF_00270">
    <property type="entry name" value="Ribosomal_bS18"/>
    <property type="match status" value="1"/>
</dbReference>
<dbReference type="EMBL" id="PFBG01000005">
    <property type="protein sequence ID" value="PIR86159.1"/>
    <property type="molecule type" value="Genomic_DNA"/>
</dbReference>